<dbReference type="Proteomes" id="UP000198211">
    <property type="component" value="Unassembled WGS sequence"/>
</dbReference>
<dbReference type="GO" id="GO:0003676">
    <property type="term" value="F:nucleic acid binding"/>
    <property type="evidence" value="ECO:0007669"/>
    <property type="project" value="InterPro"/>
</dbReference>
<dbReference type="STRING" id="4795.A0A225W7N0"/>
<keyword evidence="2" id="KW-1185">Reference proteome</keyword>
<evidence type="ECO:0000313" key="1">
    <source>
        <dbReference type="EMBL" id="OWZ13218.1"/>
    </source>
</evidence>
<dbReference type="PANTHER" id="PTHR47266">
    <property type="entry name" value="ENDONUCLEASE-RELATED"/>
    <property type="match status" value="1"/>
</dbReference>
<name>A0A225W7N0_9STRA</name>
<dbReference type="InterPro" id="IPR012337">
    <property type="entry name" value="RNaseH-like_sf"/>
</dbReference>
<protein>
    <submittedName>
        <fullName evidence="1">Retrotransposon protein</fullName>
    </submittedName>
</protein>
<sequence>MNELAARSSYDLHLLLDDQQRRVDTGRARPVIDQQRLELSVNSSTRYATTVVLSKDMRSPFGGSYLHDNTFSDGLTDEPQAMNEGVYYRKDGLVYRQTGDVVDTFCVPNDYDFRTKLIFMTVLPTQEYIERSQWYYRKEMKVDVNDCVQSCLTCNKFKVLSSRKKGKLIPLEVPSECLPTSNGFDCIQLAVDLLSKGAKCAPMNSTTTAAACARVFFDSVVRHHGLPQEIELMKIMGVKLRITTAHRAQADGQVERQNGV</sequence>
<gene>
    <name evidence="1" type="ORF">PHMEG_00013497</name>
</gene>
<dbReference type="AlphaFoldDB" id="A0A225W7N0"/>
<evidence type="ECO:0000313" key="2">
    <source>
        <dbReference type="Proteomes" id="UP000198211"/>
    </source>
</evidence>
<accession>A0A225W7N0</accession>
<dbReference type="EMBL" id="NBNE01001638">
    <property type="protein sequence ID" value="OWZ13218.1"/>
    <property type="molecule type" value="Genomic_DNA"/>
</dbReference>
<dbReference type="InterPro" id="IPR052160">
    <property type="entry name" value="Gypsy_RT_Integrase-like"/>
</dbReference>
<proteinExistence type="predicted"/>
<organism evidence="1 2">
    <name type="scientific">Phytophthora megakarya</name>
    <dbReference type="NCBI Taxonomy" id="4795"/>
    <lineage>
        <taxon>Eukaryota</taxon>
        <taxon>Sar</taxon>
        <taxon>Stramenopiles</taxon>
        <taxon>Oomycota</taxon>
        <taxon>Peronosporomycetes</taxon>
        <taxon>Peronosporales</taxon>
        <taxon>Peronosporaceae</taxon>
        <taxon>Phytophthora</taxon>
    </lineage>
</organism>
<dbReference type="Gene3D" id="3.30.420.10">
    <property type="entry name" value="Ribonuclease H-like superfamily/Ribonuclease H"/>
    <property type="match status" value="1"/>
</dbReference>
<dbReference type="SUPFAM" id="SSF53098">
    <property type="entry name" value="Ribonuclease H-like"/>
    <property type="match status" value="1"/>
</dbReference>
<comment type="caution">
    <text evidence="1">The sequence shown here is derived from an EMBL/GenBank/DDBJ whole genome shotgun (WGS) entry which is preliminary data.</text>
</comment>
<dbReference type="InterPro" id="IPR036397">
    <property type="entry name" value="RNaseH_sf"/>
</dbReference>
<reference evidence="2" key="1">
    <citation type="submission" date="2017-03" db="EMBL/GenBank/DDBJ databases">
        <title>Phytopthora megakarya and P. palmivora, two closely related causual agents of cacao black pod achieved similar genome size and gene model numbers by different mechanisms.</title>
        <authorList>
            <person name="Ali S."/>
            <person name="Shao J."/>
            <person name="Larry D.J."/>
            <person name="Kronmiller B."/>
            <person name="Shen D."/>
            <person name="Strem M.D."/>
            <person name="Melnick R.L."/>
            <person name="Guiltinan M.J."/>
            <person name="Tyler B.M."/>
            <person name="Meinhardt L.W."/>
            <person name="Bailey B.A."/>
        </authorList>
    </citation>
    <scope>NUCLEOTIDE SEQUENCE [LARGE SCALE GENOMIC DNA]</scope>
    <source>
        <strain evidence="2">zdho120</strain>
    </source>
</reference>